<keyword evidence="1" id="KW-0805">Transcription regulation</keyword>
<sequence length="277" mass="30576">MIRQSDPELFQLAFNLRGKTMITQERKCALSQPSDLVLYHTSRPHQIRTGRVRADLGEHATQGVMVVFPAKLLPLSPRKVERLTATSLPGREGVGALLTGFLTQLTASTHQYGTAESVRLGTILVDLITTVLAHHLDADTAVPPPTHQSLLLMRVYAFIEQHLTDPGLSPATIAAAHSVSTRTLHRLFQTQNATVAGWIHARRLECCRHDLSDPFLADRPIHAIAAQWGFPAAAHFTRAFTAAYGLAPRDYRHRHRPDRHTRSDAGEIPGAGIRTNL</sequence>
<dbReference type="InterPro" id="IPR035418">
    <property type="entry name" value="AraC-bd_2"/>
</dbReference>
<dbReference type="InterPro" id="IPR009057">
    <property type="entry name" value="Homeodomain-like_sf"/>
</dbReference>
<proteinExistence type="predicted"/>
<gene>
    <name evidence="6" type="ORF">GCM10022252_73030</name>
</gene>
<dbReference type="InterPro" id="IPR050204">
    <property type="entry name" value="AraC_XylS_family_regulators"/>
</dbReference>
<evidence type="ECO:0000313" key="6">
    <source>
        <dbReference type="EMBL" id="GAA4208213.1"/>
    </source>
</evidence>
<dbReference type="InterPro" id="IPR018060">
    <property type="entry name" value="HTH_AraC"/>
</dbReference>
<evidence type="ECO:0000256" key="1">
    <source>
        <dbReference type="ARBA" id="ARBA00023015"/>
    </source>
</evidence>
<evidence type="ECO:0000256" key="4">
    <source>
        <dbReference type="SAM" id="MobiDB-lite"/>
    </source>
</evidence>
<evidence type="ECO:0000313" key="7">
    <source>
        <dbReference type="Proteomes" id="UP001501251"/>
    </source>
</evidence>
<feature type="region of interest" description="Disordered" evidence="4">
    <location>
        <begin position="254"/>
        <end position="277"/>
    </location>
</feature>
<reference evidence="7" key="1">
    <citation type="journal article" date="2019" name="Int. J. Syst. Evol. Microbiol.">
        <title>The Global Catalogue of Microorganisms (GCM) 10K type strain sequencing project: providing services to taxonomists for standard genome sequencing and annotation.</title>
        <authorList>
            <consortium name="The Broad Institute Genomics Platform"/>
            <consortium name="The Broad Institute Genome Sequencing Center for Infectious Disease"/>
            <person name="Wu L."/>
            <person name="Ma J."/>
        </authorList>
    </citation>
    <scope>NUCLEOTIDE SEQUENCE [LARGE SCALE GENOMIC DNA]</scope>
    <source>
        <strain evidence="7">JCM 17388</strain>
    </source>
</reference>
<name>A0ABP8BJ63_9ACTN</name>
<dbReference type="Proteomes" id="UP001501251">
    <property type="component" value="Unassembled WGS sequence"/>
</dbReference>
<dbReference type="Gene3D" id="1.10.10.60">
    <property type="entry name" value="Homeodomain-like"/>
    <property type="match status" value="1"/>
</dbReference>
<keyword evidence="2" id="KW-0238">DNA-binding</keyword>
<comment type="caution">
    <text evidence="6">The sequence shown here is derived from an EMBL/GenBank/DDBJ whole genome shotgun (WGS) entry which is preliminary data.</text>
</comment>
<dbReference type="EMBL" id="BAABAQ010000018">
    <property type="protein sequence ID" value="GAA4208213.1"/>
    <property type="molecule type" value="Genomic_DNA"/>
</dbReference>
<dbReference type="SUPFAM" id="SSF46689">
    <property type="entry name" value="Homeodomain-like"/>
    <property type="match status" value="1"/>
</dbReference>
<dbReference type="PANTHER" id="PTHR46796:SF6">
    <property type="entry name" value="ARAC SUBFAMILY"/>
    <property type="match status" value="1"/>
</dbReference>
<dbReference type="PANTHER" id="PTHR46796">
    <property type="entry name" value="HTH-TYPE TRANSCRIPTIONAL ACTIVATOR RHAS-RELATED"/>
    <property type="match status" value="1"/>
</dbReference>
<keyword evidence="3" id="KW-0804">Transcription</keyword>
<dbReference type="PROSITE" id="PS01124">
    <property type="entry name" value="HTH_ARAC_FAMILY_2"/>
    <property type="match status" value="1"/>
</dbReference>
<feature type="domain" description="HTH araC/xylS-type" evidence="5">
    <location>
        <begin position="153"/>
        <end position="254"/>
    </location>
</feature>
<accession>A0ABP8BJ63</accession>
<organism evidence="6 7">
    <name type="scientific">Streptosporangium oxazolinicum</name>
    <dbReference type="NCBI Taxonomy" id="909287"/>
    <lineage>
        <taxon>Bacteria</taxon>
        <taxon>Bacillati</taxon>
        <taxon>Actinomycetota</taxon>
        <taxon>Actinomycetes</taxon>
        <taxon>Streptosporangiales</taxon>
        <taxon>Streptosporangiaceae</taxon>
        <taxon>Streptosporangium</taxon>
    </lineage>
</organism>
<evidence type="ECO:0000259" key="5">
    <source>
        <dbReference type="PROSITE" id="PS01124"/>
    </source>
</evidence>
<dbReference type="Pfam" id="PF12833">
    <property type="entry name" value="HTH_18"/>
    <property type="match status" value="1"/>
</dbReference>
<evidence type="ECO:0000256" key="3">
    <source>
        <dbReference type="ARBA" id="ARBA00023163"/>
    </source>
</evidence>
<dbReference type="Pfam" id="PF14525">
    <property type="entry name" value="AraC_binding_2"/>
    <property type="match status" value="1"/>
</dbReference>
<keyword evidence="7" id="KW-1185">Reference proteome</keyword>
<dbReference type="SMART" id="SM00342">
    <property type="entry name" value="HTH_ARAC"/>
    <property type="match status" value="1"/>
</dbReference>
<evidence type="ECO:0000256" key="2">
    <source>
        <dbReference type="ARBA" id="ARBA00023125"/>
    </source>
</evidence>
<protein>
    <recommendedName>
        <fullName evidence="5">HTH araC/xylS-type domain-containing protein</fullName>
    </recommendedName>
</protein>